<dbReference type="InterPro" id="IPR011527">
    <property type="entry name" value="ABC1_TM_dom"/>
</dbReference>
<organism evidence="11 12">
    <name type="scientific">Nitratireductor aestuarii</name>
    <dbReference type="NCBI Taxonomy" id="1735103"/>
    <lineage>
        <taxon>Bacteria</taxon>
        <taxon>Pseudomonadati</taxon>
        <taxon>Pseudomonadota</taxon>
        <taxon>Alphaproteobacteria</taxon>
        <taxon>Hyphomicrobiales</taxon>
        <taxon>Phyllobacteriaceae</taxon>
        <taxon>Nitratireductor</taxon>
    </lineage>
</organism>
<dbReference type="SUPFAM" id="SSF52540">
    <property type="entry name" value="P-loop containing nucleoside triphosphate hydrolases"/>
    <property type="match status" value="1"/>
</dbReference>
<feature type="transmembrane region" description="Helical" evidence="7">
    <location>
        <begin position="408"/>
        <end position="431"/>
    </location>
</feature>
<keyword evidence="4" id="KW-0067">ATP-binding</keyword>
<feature type="transmembrane region" description="Helical" evidence="7">
    <location>
        <begin position="312"/>
        <end position="332"/>
    </location>
</feature>
<dbReference type="InterPro" id="IPR003439">
    <property type="entry name" value="ABC_transporter-like_ATP-bd"/>
</dbReference>
<dbReference type="GO" id="GO:0005886">
    <property type="term" value="C:plasma membrane"/>
    <property type="evidence" value="ECO:0007669"/>
    <property type="project" value="UniProtKB-SubCell"/>
</dbReference>
<dbReference type="InterPro" id="IPR005074">
    <property type="entry name" value="Peptidase_C39"/>
</dbReference>
<evidence type="ECO:0000256" key="6">
    <source>
        <dbReference type="ARBA" id="ARBA00023136"/>
    </source>
</evidence>
<dbReference type="GO" id="GO:0016887">
    <property type="term" value="F:ATP hydrolysis activity"/>
    <property type="evidence" value="ECO:0007669"/>
    <property type="project" value="InterPro"/>
</dbReference>
<gene>
    <name evidence="11" type="ORF">GCM10011385_14400</name>
</gene>
<dbReference type="EMBL" id="BMIF01000003">
    <property type="protein sequence ID" value="GGA61791.1"/>
    <property type="molecule type" value="Genomic_DNA"/>
</dbReference>
<dbReference type="Pfam" id="PF00664">
    <property type="entry name" value="ABC_membrane"/>
    <property type="match status" value="1"/>
</dbReference>
<evidence type="ECO:0000313" key="11">
    <source>
        <dbReference type="EMBL" id="GGA61791.1"/>
    </source>
</evidence>
<evidence type="ECO:0000256" key="7">
    <source>
        <dbReference type="SAM" id="Phobius"/>
    </source>
</evidence>
<dbReference type="PROSITE" id="PS50893">
    <property type="entry name" value="ABC_TRANSPORTER_2"/>
    <property type="match status" value="1"/>
</dbReference>
<dbReference type="Proteomes" id="UP000636264">
    <property type="component" value="Unassembled WGS sequence"/>
</dbReference>
<sequence length="704" mass="76918">MANPSMPLADALRHRTPILLQSEAAECGLACLLMVAGHRGRHLDMTSARQRFTISINGMTLADIIDVGRELGMASRGLSLDLDELKLLRLPCILHWDHSHFVVLVRVDAKGIVIHDPAAGRRTIPFAEVGKRFTGVALEAWPDLSFEKRDERRSISVLDLVKRTSGLGRAAIQILAISALLEMVGIAMPFAFQIVLDEVIVVADRDLLLTVVIGLAGLLFLQAMLGFIRAWSTLVLSSTLSLQWKAGLFDRLMQLPLGFFEKRHVGDIVSRFDSLDQIQQTLTARVLMAVLDGVMALALLAVMIAYGGWLVLIVAVSVTLYVLLRVATYPAYRSRSEQAIHNAARESSHFLESIRGISSLKALCLEHRRKETWINHLVARIAADVRVRKLDAIFATLSGCLLGGDRILLIYFGAAAVMANSMTVGMLIAFLSYRDQFTQRIAGLIDAMMIARMLSLHGERISDIALAVPEKGPSSLEASGSAMAVRESTNVHLSLKNVSFRYGDNEAFILNDFSMDVREGECIGIAGPSGAGKSTLLKIAAGLNEPTSGNVLFNGASVASMGLAVYRRNVACVLQNDRLFTGSIAQNIAGFADKVDMERVEECARLAAIHEEILSFPMGYETFVGDMGSSLSGGQTQRVIIARALYRSPKILIMDEATSHLDNENEARINNSIRALKITRILVAHRQTSLDVADRVVHLTRASE</sequence>
<dbReference type="GO" id="GO:0140359">
    <property type="term" value="F:ABC-type transporter activity"/>
    <property type="evidence" value="ECO:0007669"/>
    <property type="project" value="InterPro"/>
</dbReference>
<dbReference type="GO" id="GO:0008233">
    <property type="term" value="F:peptidase activity"/>
    <property type="evidence" value="ECO:0007669"/>
    <property type="project" value="InterPro"/>
</dbReference>
<dbReference type="GO" id="GO:0006508">
    <property type="term" value="P:proteolysis"/>
    <property type="evidence" value="ECO:0007669"/>
    <property type="project" value="InterPro"/>
</dbReference>
<feature type="transmembrane region" description="Helical" evidence="7">
    <location>
        <begin position="170"/>
        <end position="195"/>
    </location>
</feature>
<dbReference type="Gene3D" id="3.90.70.10">
    <property type="entry name" value="Cysteine proteinases"/>
    <property type="match status" value="1"/>
</dbReference>
<comment type="subcellular location">
    <subcellularLocation>
        <location evidence="1">Cell membrane</location>
        <topology evidence="1">Multi-pass membrane protein</topology>
    </subcellularLocation>
</comment>
<evidence type="ECO:0000256" key="1">
    <source>
        <dbReference type="ARBA" id="ARBA00004651"/>
    </source>
</evidence>
<evidence type="ECO:0000259" key="8">
    <source>
        <dbReference type="PROSITE" id="PS50893"/>
    </source>
</evidence>
<dbReference type="SUPFAM" id="SSF90123">
    <property type="entry name" value="ABC transporter transmembrane region"/>
    <property type="match status" value="1"/>
</dbReference>
<feature type="domain" description="ABC transporter" evidence="8">
    <location>
        <begin position="493"/>
        <end position="703"/>
    </location>
</feature>
<name>A0A916W2K2_9HYPH</name>
<feature type="domain" description="ABC transmembrane type-1" evidence="9">
    <location>
        <begin position="172"/>
        <end position="453"/>
    </location>
</feature>
<protein>
    <submittedName>
        <fullName evidence="11">Colicin V biosynthesis protein</fullName>
    </submittedName>
</protein>
<feature type="domain" description="Peptidase C39" evidence="10">
    <location>
        <begin position="21"/>
        <end position="140"/>
    </location>
</feature>
<dbReference type="InterPro" id="IPR036640">
    <property type="entry name" value="ABC1_TM_sf"/>
</dbReference>
<keyword evidence="5 7" id="KW-1133">Transmembrane helix</keyword>
<proteinExistence type="predicted"/>
<keyword evidence="12" id="KW-1185">Reference proteome</keyword>
<dbReference type="RefSeq" id="WP_210315507.1">
    <property type="nucleotide sequence ID" value="NZ_BMIF01000003.1"/>
</dbReference>
<dbReference type="Pfam" id="PF00005">
    <property type="entry name" value="ABC_tran"/>
    <property type="match status" value="1"/>
</dbReference>
<evidence type="ECO:0000259" key="10">
    <source>
        <dbReference type="PROSITE" id="PS50990"/>
    </source>
</evidence>
<dbReference type="InterPro" id="IPR039421">
    <property type="entry name" value="Type_1_exporter"/>
</dbReference>
<dbReference type="PANTHER" id="PTHR24221:SF606">
    <property type="entry name" value="COLICIN V SECRETION-PROCESSING ATP-BINDING PROTEIN"/>
    <property type="match status" value="1"/>
</dbReference>
<keyword evidence="3" id="KW-0547">Nucleotide-binding</keyword>
<comment type="caution">
    <text evidence="11">The sequence shown here is derived from an EMBL/GenBank/DDBJ whole genome shotgun (WGS) entry which is preliminary data.</text>
</comment>
<dbReference type="PROSITE" id="PS50990">
    <property type="entry name" value="PEPTIDASE_C39"/>
    <property type="match status" value="1"/>
</dbReference>
<dbReference type="InterPro" id="IPR003593">
    <property type="entry name" value="AAA+_ATPase"/>
</dbReference>
<dbReference type="Gene3D" id="3.40.50.300">
    <property type="entry name" value="P-loop containing nucleotide triphosphate hydrolases"/>
    <property type="match status" value="1"/>
</dbReference>
<evidence type="ECO:0000256" key="5">
    <source>
        <dbReference type="ARBA" id="ARBA00022989"/>
    </source>
</evidence>
<accession>A0A916W2K2</accession>
<dbReference type="CDD" id="cd18567">
    <property type="entry name" value="ABC_6TM_CvaB_RaxB_like"/>
    <property type="match status" value="1"/>
</dbReference>
<evidence type="ECO:0000259" key="9">
    <source>
        <dbReference type="PROSITE" id="PS50929"/>
    </source>
</evidence>
<evidence type="ECO:0000256" key="4">
    <source>
        <dbReference type="ARBA" id="ARBA00022840"/>
    </source>
</evidence>
<evidence type="ECO:0000256" key="3">
    <source>
        <dbReference type="ARBA" id="ARBA00022741"/>
    </source>
</evidence>
<reference evidence="11" key="2">
    <citation type="submission" date="2020-09" db="EMBL/GenBank/DDBJ databases">
        <authorList>
            <person name="Sun Q."/>
            <person name="Zhou Y."/>
        </authorList>
    </citation>
    <scope>NUCLEOTIDE SEQUENCE</scope>
    <source>
        <strain evidence="11">CGMCC 1.15320</strain>
    </source>
</reference>
<keyword evidence="6 7" id="KW-0472">Membrane</keyword>
<dbReference type="InterPro" id="IPR027417">
    <property type="entry name" value="P-loop_NTPase"/>
</dbReference>
<reference evidence="11" key="1">
    <citation type="journal article" date="2014" name="Int. J. Syst. Evol. Microbiol.">
        <title>Complete genome sequence of Corynebacterium casei LMG S-19264T (=DSM 44701T), isolated from a smear-ripened cheese.</title>
        <authorList>
            <consortium name="US DOE Joint Genome Institute (JGI-PGF)"/>
            <person name="Walter F."/>
            <person name="Albersmeier A."/>
            <person name="Kalinowski J."/>
            <person name="Ruckert C."/>
        </authorList>
    </citation>
    <scope>NUCLEOTIDE SEQUENCE</scope>
    <source>
        <strain evidence="11">CGMCC 1.15320</strain>
    </source>
</reference>
<dbReference type="AlphaFoldDB" id="A0A916W2K2"/>
<keyword evidence="2 7" id="KW-0812">Transmembrane</keyword>
<evidence type="ECO:0000313" key="12">
    <source>
        <dbReference type="Proteomes" id="UP000636264"/>
    </source>
</evidence>
<dbReference type="PANTHER" id="PTHR24221">
    <property type="entry name" value="ATP-BINDING CASSETTE SUB-FAMILY B"/>
    <property type="match status" value="1"/>
</dbReference>
<feature type="transmembrane region" description="Helical" evidence="7">
    <location>
        <begin position="207"/>
        <end position="228"/>
    </location>
</feature>
<dbReference type="Pfam" id="PF03412">
    <property type="entry name" value="Peptidase_C39"/>
    <property type="match status" value="1"/>
</dbReference>
<dbReference type="Gene3D" id="1.20.1560.10">
    <property type="entry name" value="ABC transporter type 1, transmembrane domain"/>
    <property type="match status" value="1"/>
</dbReference>
<evidence type="ECO:0000256" key="2">
    <source>
        <dbReference type="ARBA" id="ARBA00022692"/>
    </source>
</evidence>
<dbReference type="GO" id="GO:0034040">
    <property type="term" value="F:ATPase-coupled lipid transmembrane transporter activity"/>
    <property type="evidence" value="ECO:0007669"/>
    <property type="project" value="TreeGrafter"/>
</dbReference>
<dbReference type="GO" id="GO:0005524">
    <property type="term" value="F:ATP binding"/>
    <property type="evidence" value="ECO:0007669"/>
    <property type="project" value="UniProtKB-KW"/>
</dbReference>
<dbReference type="PROSITE" id="PS50929">
    <property type="entry name" value="ABC_TM1F"/>
    <property type="match status" value="1"/>
</dbReference>
<dbReference type="SMART" id="SM00382">
    <property type="entry name" value="AAA"/>
    <property type="match status" value="1"/>
</dbReference>